<dbReference type="Pfam" id="PF10123">
    <property type="entry name" value="Mu-like_Pro"/>
    <property type="match status" value="1"/>
</dbReference>
<name>A0A084Z2A2_9ENTR</name>
<feature type="non-terminal residue" evidence="1">
    <location>
        <position position="1"/>
    </location>
</feature>
<dbReference type="EMBL" id="JMTB01000210">
    <property type="protein sequence ID" value="KFB91596.1"/>
    <property type="molecule type" value="Genomic_DNA"/>
</dbReference>
<keyword evidence="2" id="KW-1185">Reference proteome</keyword>
<dbReference type="AlphaFoldDB" id="A0A084Z2A2"/>
<dbReference type="Proteomes" id="UP000028630">
    <property type="component" value="Unassembled WGS sequence"/>
</dbReference>
<dbReference type="InterPro" id="IPR012106">
    <property type="entry name" value="Phage_Mu_Gp1"/>
</dbReference>
<gene>
    <name evidence="1" type="ORF">GTGU_04771</name>
</gene>
<sequence length="97" mass="10370">SEIATKEAETLVDAAIAAGKVAPANRDMYLATCRSEEGRTQFADFVKGAPVIVSQDPAKKKDHGNGDTTTLSDEDLAVCHAMGISKEEFISVRKQES</sequence>
<evidence type="ECO:0000313" key="1">
    <source>
        <dbReference type="EMBL" id="KFB91596.1"/>
    </source>
</evidence>
<proteinExistence type="predicted"/>
<accession>A0A084Z2A2</accession>
<organism evidence="1 2">
    <name type="scientific">Trabulsiella guamensis ATCC 49490</name>
    <dbReference type="NCBI Taxonomy" id="1005994"/>
    <lineage>
        <taxon>Bacteria</taxon>
        <taxon>Pseudomonadati</taxon>
        <taxon>Pseudomonadota</taxon>
        <taxon>Gammaproteobacteria</taxon>
        <taxon>Enterobacterales</taxon>
        <taxon>Enterobacteriaceae</taxon>
        <taxon>Trabulsiella</taxon>
    </lineage>
</organism>
<dbReference type="eggNOG" id="COG4388">
    <property type="taxonomic scope" value="Bacteria"/>
</dbReference>
<dbReference type="RefSeq" id="WP_038163810.1">
    <property type="nucleotide sequence ID" value="NZ_JMTB01000210.1"/>
</dbReference>
<comment type="caution">
    <text evidence="1">The sequence shown here is derived from an EMBL/GenBank/DDBJ whole genome shotgun (WGS) entry which is preliminary data.</text>
</comment>
<protein>
    <submittedName>
        <fullName evidence="1">Uncharacterized protein</fullName>
    </submittedName>
</protein>
<reference evidence="2" key="1">
    <citation type="submission" date="2014-05" db="EMBL/GenBank/DDBJ databases">
        <title>ATOL: Assembling a taxonomically balanced genome-scale reconstruction of the evolutionary history of the Enterobacteriaceae.</title>
        <authorList>
            <person name="Plunkett G. III"/>
            <person name="Neeno-Eckwall E.C."/>
            <person name="Glasner J.D."/>
            <person name="Perna N.T."/>
        </authorList>
    </citation>
    <scope>NUCLEOTIDE SEQUENCE [LARGE SCALE GENOMIC DNA]</scope>
    <source>
        <strain evidence="2">ATCC 49490</strain>
    </source>
</reference>
<evidence type="ECO:0000313" key="2">
    <source>
        <dbReference type="Proteomes" id="UP000028630"/>
    </source>
</evidence>